<evidence type="ECO:0000313" key="1">
    <source>
        <dbReference type="EMBL" id="RAU83265.1"/>
    </source>
</evidence>
<evidence type="ECO:0000313" key="2">
    <source>
        <dbReference type="Proteomes" id="UP000251692"/>
    </source>
</evidence>
<protein>
    <recommendedName>
        <fullName evidence="3">Tetratricopeptide repeat protein</fullName>
    </recommendedName>
</protein>
<name>A0A364RG75_9BACT</name>
<comment type="caution">
    <text evidence="1">The sequence shown here is derived from an EMBL/GenBank/DDBJ whole genome shotgun (WGS) entry which is preliminary data.</text>
</comment>
<keyword evidence="2" id="KW-1185">Reference proteome</keyword>
<sequence length="449" mass="50874">MNKSAFLKLIQQVSNISDQQTEELEKVAAAFPYCQTAHLLLAKSAHDKGSMLSTQRLRRASSYATDRQLLKRIIYTLPDPTSEQEVNVPEPQLAVVEPVQTTEVTIESEETIIIENQDVTFYTSDLQTEVINLENTAQQENVLPEVEPQVYTLQDHLADYAFDEPEPDSELSSLLQINSLSPTFTDLLAQTPEVTEDPTAASEPEQENHTIAIPVSELPFDTRYELIEEETEDETGLALSDVLDCTFQSIDNRMAVAAGQIPTEDLAETEAPQQPEPEPIKDDAEEQAEINYSMDEIDRLYAEDVLGYWMSSSRMGEVLQLKDEYTRQKPQSFHPELILEYSKTHELEKAVQPGKHILSQQLNIIDQFLKLNPRLKTMANMKIKSEPQEDLSLKGTKIKKGIASESLAAIFLKQGKPKKAIKIYELLILKYPEKKSYFAEQIEKLQNQI</sequence>
<dbReference type="EMBL" id="QMDV01000002">
    <property type="protein sequence ID" value="RAU83265.1"/>
    <property type="molecule type" value="Genomic_DNA"/>
</dbReference>
<gene>
    <name evidence="1" type="ORF">DP923_08625</name>
</gene>
<proteinExistence type="predicted"/>
<dbReference type="AlphaFoldDB" id="A0A364RG75"/>
<reference evidence="1 2" key="1">
    <citation type="submission" date="2018-06" db="EMBL/GenBank/DDBJ databases">
        <authorList>
            <person name="Liu Z.-W."/>
        </authorList>
    </citation>
    <scope>NUCLEOTIDE SEQUENCE [LARGE SCALE GENOMIC DNA]</scope>
    <source>
        <strain evidence="1 2">2b14</strain>
    </source>
</reference>
<dbReference type="RefSeq" id="WP_112305415.1">
    <property type="nucleotide sequence ID" value="NZ_QMDV01000002.1"/>
</dbReference>
<reference evidence="1 2" key="2">
    <citation type="submission" date="2018-07" db="EMBL/GenBank/DDBJ databases">
        <title>Pontibacter sp. 2b14 genomic sequence and assembly.</title>
        <authorList>
            <person name="Du Z.-J."/>
        </authorList>
    </citation>
    <scope>NUCLEOTIDE SEQUENCE [LARGE SCALE GENOMIC DNA]</scope>
    <source>
        <strain evidence="1 2">2b14</strain>
    </source>
</reference>
<dbReference type="OrthoDB" id="594666at2"/>
<organism evidence="1 2">
    <name type="scientific">Pontibacter arcticus</name>
    <dbReference type="NCBI Taxonomy" id="2080288"/>
    <lineage>
        <taxon>Bacteria</taxon>
        <taxon>Pseudomonadati</taxon>
        <taxon>Bacteroidota</taxon>
        <taxon>Cytophagia</taxon>
        <taxon>Cytophagales</taxon>
        <taxon>Hymenobacteraceae</taxon>
        <taxon>Pontibacter</taxon>
    </lineage>
</organism>
<evidence type="ECO:0008006" key="3">
    <source>
        <dbReference type="Google" id="ProtNLM"/>
    </source>
</evidence>
<accession>A0A364RG75</accession>
<dbReference type="Proteomes" id="UP000251692">
    <property type="component" value="Unassembled WGS sequence"/>
</dbReference>